<organism evidence="3 4">
    <name type="scientific">Rhinopithecimicrobium faecis</name>
    <dbReference type="NCBI Taxonomy" id="2820698"/>
    <lineage>
        <taxon>Bacteria</taxon>
        <taxon>Pseudomonadati</taxon>
        <taxon>Bacteroidota</taxon>
        <taxon>Sphingobacteriia</taxon>
        <taxon>Sphingobacteriales</taxon>
        <taxon>Sphingobacteriaceae</taxon>
        <taxon>Rhinopithecimicrobium</taxon>
    </lineage>
</organism>
<evidence type="ECO:0000313" key="4">
    <source>
        <dbReference type="Proteomes" id="UP000679691"/>
    </source>
</evidence>
<keyword evidence="2" id="KW-0472">Membrane</keyword>
<protein>
    <submittedName>
        <fullName evidence="3">YtxH domain-containing protein</fullName>
    </submittedName>
</protein>
<keyword evidence="1" id="KW-0175">Coiled coil</keyword>
<evidence type="ECO:0000256" key="2">
    <source>
        <dbReference type="SAM" id="Phobius"/>
    </source>
</evidence>
<keyword evidence="2" id="KW-1133">Transmembrane helix</keyword>
<comment type="caution">
    <text evidence="3">The sequence shown here is derived from an EMBL/GenBank/DDBJ whole genome shotgun (WGS) entry which is preliminary data.</text>
</comment>
<dbReference type="Proteomes" id="UP000679691">
    <property type="component" value="Unassembled WGS sequence"/>
</dbReference>
<reference evidence="3" key="1">
    <citation type="submission" date="2021-03" db="EMBL/GenBank/DDBJ databases">
        <authorList>
            <person name="Lu T."/>
            <person name="Wang Q."/>
            <person name="Han X."/>
        </authorList>
    </citation>
    <scope>NUCLEOTIDE SEQUENCE</scope>
    <source>
        <strain evidence="3">WQ 2009</strain>
    </source>
</reference>
<dbReference type="RefSeq" id="WP_353546650.1">
    <property type="nucleotide sequence ID" value="NZ_JAGKSB010000005.1"/>
</dbReference>
<name>A0A8T4HA55_9SPHI</name>
<feature type="coiled-coil region" evidence="1">
    <location>
        <begin position="34"/>
        <end position="83"/>
    </location>
</feature>
<evidence type="ECO:0000313" key="3">
    <source>
        <dbReference type="EMBL" id="MBP3943165.1"/>
    </source>
</evidence>
<keyword evidence="4" id="KW-1185">Reference proteome</keyword>
<sequence>MENKNGVIAFALIGLAAGVATYYLLGTDDGKKQLERANEGIKDITNSLKGLAQKEGKRASKFAKRAVEEIDDIKEKAKEQGKDVLDKVNDSAQHLANKVDEKVDTAKSKVSNA</sequence>
<keyword evidence="2" id="KW-0812">Transmembrane</keyword>
<dbReference type="AlphaFoldDB" id="A0A8T4HA55"/>
<dbReference type="Gene3D" id="1.10.287.700">
    <property type="entry name" value="Helix hairpin bin"/>
    <property type="match status" value="1"/>
</dbReference>
<accession>A0A8T4HA55</accession>
<proteinExistence type="predicted"/>
<gene>
    <name evidence="3" type="ORF">J5U18_06245</name>
</gene>
<feature type="transmembrane region" description="Helical" evidence="2">
    <location>
        <begin position="6"/>
        <end position="25"/>
    </location>
</feature>
<dbReference type="EMBL" id="JAGKSB010000005">
    <property type="protein sequence ID" value="MBP3943165.1"/>
    <property type="molecule type" value="Genomic_DNA"/>
</dbReference>
<evidence type="ECO:0000256" key="1">
    <source>
        <dbReference type="SAM" id="Coils"/>
    </source>
</evidence>